<keyword evidence="3" id="KW-1185">Reference proteome</keyword>
<name>A0A5B7F391_PORTR</name>
<proteinExistence type="predicted"/>
<dbReference type="AlphaFoldDB" id="A0A5B7F391"/>
<organism evidence="2 3">
    <name type="scientific">Portunus trituberculatus</name>
    <name type="common">Swimming crab</name>
    <name type="synonym">Neptunus trituberculatus</name>
    <dbReference type="NCBI Taxonomy" id="210409"/>
    <lineage>
        <taxon>Eukaryota</taxon>
        <taxon>Metazoa</taxon>
        <taxon>Ecdysozoa</taxon>
        <taxon>Arthropoda</taxon>
        <taxon>Crustacea</taxon>
        <taxon>Multicrustacea</taxon>
        <taxon>Malacostraca</taxon>
        <taxon>Eumalacostraca</taxon>
        <taxon>Eucarida</taxon>
        <taxon>Decapoda</taxon>
        <taxon>Pleocyemata</taxon>
        <taxon>Brachyura</taxon>
        <taxon>Eubrachyura</taxon>
        <taxon>Portunoidea</taxon>
        <taxon>Portunidae</taxon>
        <taxon>Portuninae</taxon>
        <taxon>Portunus</taxon>
    </lineage>
</organism>
<comment type="caution">
    <text evidence="2">The sequence shown here is derived from an EMBL/GenBank/DDBJ whole genome shotgun (WGS) entry which is preliminary data.</text>
</comment>
<feature type="region of interest" description="Disordered" evidence="1">
    <location>
        <begin position="1"/>
        <end position="20"/>
    </location>
</feature>
<reference evidence="2 3" key="1">
    <citation type="submission" date="2019-05" db="EMBL/GenBank/DDBJ databases">
        <title>Another draft genome of Portunus trituberculatus and its Hox gene families provides insights of decapod evolution.</title>
        <authorList>
            <person name="Jeong J.-H."/>
            <person name="Song I."/>
            <person name="Kim S."/>
            <person name="Choi T."/>
            <person name="Kim D."/>
            <person name="Ryu S."/>
            <person name="Kim W."/>
        </authorList>
    </citation>
    <scope>NUCLEOTIDE SEQUENCE [LARGE SCALE GENOMIC DNA]</scope>
    <source>
        <tissue evidence="2">Muscle</tissue>
    </source>
</reference>
<sequence length="85" mass="9635">MRVQQTKKERQTQMGACFPPPPHHSCHDVTLLAVFVASTFDFPTITITTTNTNHHHHHNHHHLSSSFLNNTTSTTNTTTTITINY</sequence>
<evidence type="ECO:0000313" key="2">
    <source>
        <dbReference type="EMBL" id="MPC39084.1"/>
    </source>
</evidence>
<evidence type="ECO:0000313" key="3">
    <source>
        <dbReference type="Proteomes" id="UP000324222"/>
    </source>
</evidence>
<dbReference type="Proteomes" id="UP000324222">
    <property type="component" value="Unassembled WGS sequence"/>
</dbReference>
<protein>
    <submittedName>
        <fullName evidence="2">Uncharacterized protein</fullName>
    </submittedName>
</protein>
<accession>A0A5B7F391</accession>
<gene>
    <name evidence="2" type="ORF">E2C01_032604</name>
</gene>
<feature type="compositionally biased region" description="Basic and acidic residues" evidence="1">
    <location>
        <begin position="1"/>
        <end position="11"/>
    </location>
</feature>
<evidence type="ECO:0000256" key="1">
    <source>
        <dbReference type="SAM" id="MobiDB-lite"/>
    </source>
</evidence>
<dbReference type="EMBL" id="VSRR010004253">
    <property type="protein sequence ID" value="MPC39084.1"/>
    <property type="molecule type" value="Genomic_DNA"/>
</dbReference>